<dbReference type="InterPro" id="IPR005814">
    <property type="entry name" value="Aminotrans_3"/>
</dbReference>
<dbReference type="InterPro" id="IPR049704">
    <property type="entry name" value="Aminotrans_3_PPA_site"/>
</dbReference>
<comment type="cofactor">
    <cofactor evidence="1">
        <name>pyridoxal 5'-phosphate</name>
        <dbReference type="ChEBI" id="CHEBI:597326"/>
    </cofactor>
</comment>
<evidence type="ECO:0000256" key="4">
    <source>
        <dbReference type="ARBA" id="ARBA00022898"/>
    </source>
</evidence>
<dbReference type="PIRSF" id="PIRSF000521">
    <property type="entry name" value="Transaminase_4ab_Lys_Orn"/>
    <property type="match status" value="1"/>
</dbReference>
<gene>
    <name evidence="6" type="ORF">ACFFHM_08845</name>
</gene>
<dbReference type="SUPFAM" id="SSF53383">
    <property type="entry name" value="PLP-dependent transferases"/>
    <property type="match status" value="1"/>
</dbReference>
<comment type="similarity">
    <text evidence="5">Belongs to the class-III pyridoxal-phosphate-dependent aminotransferase family.</text>
</comment>
<dbReference type="InterPro" id="IPR015422">
    <property type="entry name" value="PyrdxlP-dep_Trfase_small"/>
</dbReference>
<evidence type="ECO:0000313" key="6">
    <source>
        <dbReference type="EMBL" id="MFC0470601.1"/>
    </source>
</evidence>
<evidence type="ECO:0000313" key="7">
    <source>
        <dbReference type="Proteomes" id="UP001589838"/>
    </source>
</evidence>
<dbReference type="Gene3D" id="3.90.1150.10">
    <property type="entry name" value="Aspartate Aminotransferase, domain 1"/>
    <property type="match status" value="1"/>
</dbReference>
<proteinExistence type="inferred from homology"/>
<evidence type="ECO:0000256" key="1">
    <source>
        <dbReference type="ARBA" id="ARBA00001933"/>
    </source>
</evidence>
<dbReference type="InterPro" id="IPR015424">
    <property type="entry name" value="PyrdxlP-dep_Trfase"/>
</dbReference>
<dbReference type="PANTHER" id="PTHR11986">
    <property type="entry name" value="AMINOTRANSFERASE CLASS III"/>
    <property type="match status" value="1"/>
</dbReference>
<dbReference type="PANTHER" id="PTHR11986:SF79">
    <property type="entry name" value="ACETYLORNITHINE AMINOTRANSFERASE, MITOCHONDRIAL"/>
    <property type="match status" value="1"/>
</dbReference>
<dbReference type="NCBIfam" id="NF002325">
    <property type="entry name" value="PRK01278.1"/>
    <property type="match status" value="1"/>
</dbReference>
<accession>A0ABV6KBB8</accession>
<keyword evidence="2 6" id="KW-0032">Aminotransferase</keyword>
<dbReference type="GO" id="GO:0008483">
    <property type="term" value="F:transaminase activity"/>
    <property type="evidence" value="ECO:0007669"/>
    <property type="project" value="UniProtKB-KW"/>
</dbReference>
<keyword evidence="4 5" id="KW-0663">Pyridoxal phosphate</keyword>
<organism evidence="6 7">
    <name type="scientific">Halalkalibacter kiskunsagensis</name>
    <dbReference type="NCBI Taxonomy" id="1548599"/>
    <lineage>
        <taxon>Bacteria</taxon>
        <taxon>Bacillati</taxon>
        <taxon>Bacillota</taxon>
        <taxon>Bacilli</taxon>
        <taxon>Bacillales</taxon>
        <taxon>Bacillaceae</taxon>
        <taxon>Halalkalibacter</taxon>
    </lineage>
</organism>
<dbReference type="Pfam" id="PF00202">
    <property type="entry name" value="Aminotran_3"/>
    <property type="match status" value="1"/>
</dbReference>
<comment type="caution">
    <text evidence="6">The sequence shown here is derived from an EMBL/GenBank/DDBJ whole genome shotgun (WGS) entry which is preliminary data.</text>
</comment>
<dbReference type="InterPro" id="IPR015421">
    <property type="entry name" value="PyrdxlP-dep_Trfase_major"/>
</dbReference>
<dbReference type="Proteomes" id="UP001589838">
    <property type="component" value="Unassembled WGS sequence"/>
</dbReference>
<sequence length="392" mass="43049">MSTYGRLPIVIERGEGNYLFDENGKGYLDLFTGLAVNILGHSHPKLIKTLTEQGAKFLHISNVFYNKPAIVLAERLLKYSIKGKVFFTNSGAEATEATLKFVHKWSKQQPEERLGIVVMKKSFHGRTLGAIKLTRQPGVYQDFPVTDTPVYEVKPHDIAALEHIFQTKKPAAIIVEPVLGSGGIVPLEASYLQAISKLCQTYNVLCCMDEIQTGIGRTGMFFAYQHAGIKPDIILFAKGIGGGLPLGGIIVAQEFSHLFQPGDHGTTFAPSPLSAALGNTVIDVLIEDGQLETGSKIANKLYEELTRLQSIFPDLVTGIRGKGMMLGLVMNLKAPDVKFIQHQLLEEGFMVDVTQQTIIRLLPPLTLTSDEITVLIGALEQQFQSFLKVGER</sequence>
<evidence type="ECO:0000256" key="5">
    <source>
        <dbReference type="RuleBase" id="RU003560"/>
    </source>
</evidence>
<name>A0ABV6KBB8_9BACI</name>
<dbReference type="EMBL" id="JBHLUX010000024">
    <property type="protein sequence ID" value="MFC0470601.1"/>
    <property type="molecule type" value="Genomic_DNA"/>
</dbReference>
<keyword evidence="7" id="KW-1185">Reference proteome</keyword>
<keyword evidence="3" id="KW-0808">Transferase</keyword>
<dbReference type="RefSeq" id="WP_390183821.1">
    <property type="nucleotide sequence ID" value="NZ_JAXBLX010000004.1"/>
</dbReference>
<evidence type="ECO:0000256" key="2">
    <source>
        <dbReference type="ARBA" id="ARBA00022576"/>
    </source>
</evidence>
<dbReference type="InterPro" id="IPR050103">
    <property type="entry name" value="Class-III_PLP-dep_AT"/>
</dbReference>
<reference evidence="6 7" key="1">
    <citation type="submission" date="2024-09" db="EMBL/GenBank/DDBJ databases">
        <authorList>
            <person name="Sun Q."/>
            <person name="Mori K."/>
        </authorList>
    </citation>
    <scope>NUCLEOTIDE SEQUENCE [LARGE SCALE GENOMIC DNA]</scope>
    <source>
        <strain evidence="6 7">NCAIM B.02610</strain>
    </source>
</reference>
<dbReference type="Gene3D" id="3.40.640.10">
    <property type="entry name" value="Type I PLP-dependent aspartate aminotransferase-like (Major domain)"/>
    <property type="match status" value="1"/>
</dbReference>
<evidence type="ECO:0000256" key="3">
    <source>
        <dbReference type="ARBA" id="ARBA00022679"/>
    </source>
</evidence>
<dbReference type="PROSITE" id="PS00600">
    <property type="entry name" value="AA_TRANSFER_CLASS_3"/>
    <property type="match status" value="1"/>
</dbReference>
<dbReference type="CDD" id="cd00610">
    <property type="entry name" value="OAT_like"/>
    <property type="match status" value="1"/>
</dbReference>
<protein>
    <submittedName>
        <fullName evidence="6">Aspartate aminotransferase family protein</fullName>
    </submittedName>
</protein>